<evidence type="ECO:0000313" key="1">
    <source>
        <dbReference type="EMBL" id="KAL2482206.1"/>
    </source>
</evidence>
<proteinExistence type="predicted"/>
<organism evidence="1 2">
    <name type="scientific">Forsythia ovata</name>
    <dbReference type="NCBI Taxonomy" id="205694"/>
    <lineage>
        <taxon>Eukaryota</taxon>
        <taxon>Viridiplantae</taxon>
        <taxon>Streptophyta</taxon>
        <taxon>Embryophyta</taxon>
        <taxon>Tracheophyta</taxon>
        <taxon>Spermatophyta</taxon>
        <taxon>Magnoliopsida</taxon>
        <taxon>eudicotyledons</taxon>
        <taxon>Gunneridae</taxon>
        <taxon>Pentapetalae</taxon>
        <taxon>asterids</taxon>
        <taxon>lamiids</taxon>
        <taxon>Lamiales</taxon>
        <taxon>Oleaceae</taxon>
        <taxon>Forsythieae</taxon>
        <taxon>Forsythia</taxon>
    </lineage>
</organism>
<keyword evidence="2" id="KW-1185">Reference proteome</keyword>
<reference evidence="2" key="1">
    <citation type="submission" date="2024-07" db="EMBL/GenBank/DDBJ databases">
        <title>Two chromosome-level genome assemblies of Korean endemic species Abeliophyllum distichum and Forsythia ovata (Oleaceae).</title>
        <authorList>
            <person name="Jang H."/>
        </authorList>
    </citation>
    <scope>NUCLEOTIDE SEQUENCE [LARGE SCALE GENOMIC DNA]</scope>
</reference>
<accession>A0ABD1R250</accession>
<protein>
    <submittedName>
        <fullName evidence="1">Uncharacterized protein</fullName>
    </submittedName>
</protein>
<gene>
    <name evidence="1" type="ORF">Fot_43650</name>
</gene>
<comment type="caution">
    <text evidence="1">The sequence shown here is derived from an EMBL/GenBank/DDBJ whole genome shotgun (WGS) entry which is preliminary data.</text>
</comment>
<evidence type="ECO:0000313" key="2">
    <source>
        <dbReference type="Proteomes" id="UP001604277"/>
    </source>
</evidence>
<dbReference type="AlphaFoldDB" id="A0ABD1R250"/>
<sequence length="135" mass="15674">MPEEKSHCSSLECPPDCARMPLNYATTGQQRLQTTQREELIQEKFYRFEGFSGGRFSRRKTADGEGEENLGAQEFEIKKYQDLQTHLSLMRFLSGIRHKISTFNSSGKFDQLLTFIFYFSCFGMTIQEDEDIDSI</sequence>
<dbReference type="EMBL" id="JBFOLJ010000013">
    <property type="protein sequence ID" value="KAL2482206.1"/>
    <property type="molecule type" value="Genomic_DNA"/>
</dbReference>
<name>A0ABD1R250_9LAMI</name>
<dbReference type="Proteomes" id="UP001604277">
    <property type="component" value="Unassembled WGS sequence"/>
</dbReference>